<feature type="transmembrane region" description="Helical" evidence="5">
    <location>
        <begin position="517"/>
        <end position="547"/>
    </location>
</feature>
<feature type="transmembrane region" description="Helical" evidence="5">
    <location>
        <begin position="177"/>
        <end position="202"/>
    </location>
</feature>
<keyword evidence="4 5" id="KW-0472">Membrane</keyword>
<sequence length="703" mass="75967">MTRTIKTRASTLFPFLRWFPLSTEKLRADMVAGITVALILVPQSMAYAQLAGLPVVYGLYASLLPVVVASMWGSSNQLHTGPVAMLALISAVTIIPFASPGSDKFIELSIMLALMVGVLRLVLGMLRLGALVNLLSSPVVVGFTNAAALIIGLSLLAEVLNVPFPRSDVFMADLWRVVAQVQHAHLSTLGFAFATAAIMLALRRYMPKIPGILVAVVLTTLVSWVIGFERNQTVPLSSVTTAAARSDIDAYAQTERQLQVLASQLSDINQRLRELDNGSHDAIERGAELHAQAEWARRKIARLKADNNLRRVQLHALRFVREAQPDGQVRYRLAADGEGAKWRFGKIKDGQVSFSGGGRVVGNIPAGLPSFSPPSLRGDLLLPLLPGALVMALIGFLEATSISKAISAMTRERINPSRELIGQGLANIVGSFCLSFVVSGSFSRSAVVARTGARTGLFAIISALMVALVLLFFTHYQYHLPLAVLAVIVMLSVFDLIKVRPLLMAWKVDRMGAVTGAFTFVATLSMAPSIANGVLAGVALTITIFLVRRMKPRAVLLGQMPDGSLADMKAHGLSPVSPHFVIMRYDGSLDFLNAAHFEDVILRAHADFPRAKTILVIGNGINNIDASGEEKIREIAKYMHEAGVNLGFSSLKQPVREKFDRAGLQHLLGAENVFKSRDIAFQTLQTRYAAGLQAAAYSIQPGK</sequence>
<dbReference type="PANTHER" id="PTHR11814">
    <property type="entry name" value="SULFATE TRANSPORTER"/>
    <property type="match status" value="1"/>
</dbReference>
<keyword evidence="3 5" id="KW-1133">Transmembrane helix</keyword>
<dbReference type="GO" id="GO:0016020">
    <property type="term" value="C:membrane"/>
    <property type="evidence" value="ECO:0007669"/>
    <property type="project" value="UniProtKB-SubCell"/>
</dbReference>
<name>A0A401K110_9PROT</name>
<feature type="transmembrane region" description="Helical" evidence="5">
    <location>
        <begin position="480"/>
        <end position="497"/>
    </location>
</feature>
<feature type="transmembrane region" description="Helical" evidence="5">
    <location>
        <begin position="455"/>
        <end position="473"/>
    </location>
</feature>
<evidence type="ECO:0000313" key="8">
    <source>
        <dbReference type="Proteomes" id="UP000286806"/>
    </source>
</evidence>
<keyword evidence="2 5" id="KW-0812">Transmembrane</keyword>
<dbReference type="PROSITE" id="PS50801">
    <property type="entry name" value="STAS"/>
    <property type="match status" value="1"/>
</dbReference>
<dbReference type="Proteomes" id="UP000286806">
    <property type="component" value="Unassembled WGS sequence"/>
</dbReference>
<evidence type="ECO:0000256" key="1">
    <source>
        <dbReference type="ARBA" id="ARBA00004141"/>
    </source>
</evidence>
<accession>A0A401K110</accession>
<evidence type="ECO:0000256" key="2">
    <source>
        <dbReference type="ARBA" id="ARBA00022692"/>
    </source>
</evidence>
<dbReference type="Pfam" id="PF01740">
    <property type="entry name" value="STAS"/>
    <property type="match status" value="1"/>
</dbReference>
<comment type="subcellular location">
    <subcellularLocation>
        <location evidence="1">Membrane</location>
        <topology evidence="1">Multi-pass membrane protein</topology>
    </subcellularLocation>
</comment>
<dbReference type="AlphaFoldDB" id="A0A401K110"/>
<organism evidence="7 8">
    <name type="scientific">Sulfuriferula multivorans</name>
    <dbReference type="NCBI Taxonomy" id="1559896"/>
    <lineage>
        <taxon>Bacteria</taxon>
        <taxon>Pseudomonadati</taxon>
        <taxon>Pseudomonadota</taxon>
        <taxon>Betaproteobacteria</taxon>
        <taxon>Nitrosomonadales</taxon>
        <taxon>Sulfuricellaceae</taxon>
        <taxon>Sulfuriferula</taxon>
    </lineage>
</organism>
<dbReference type="CDD" id="cd07042">
    <property type="entry name" value="STAS_SulP_like_sulfate_transporter"/>
    <property type="match status" value="1"/>
</dbReference>
<dbReference type="InterPro" id="IPR036513">
    <property type="entry name" value="STAS_dom_sf"/>
</dbReference>
<dbReference type="EMBL" id="BGOW01000050">
    <property type="protein sequence ID" value="GCB02325.1"/>
    <property type="molecule type" value="Genomic_DNA"/>
</dbReference>
<dbReference type="InterPro" id="IPR002645">
    <property type="entry name" value="STAS_dom"/>
</dbReference>
<feature type="transmembrane region" description="Helical" evidence="5">
    <location>
        <begin position="380"/>
        <end position="399"/>
    </location>
</feature>
<feature type="transmembrane region" description="Helical" evidence="5">
    <location>
        <begin position="56"/>
        <end position="74"/>
    </location>
</feature>
<evidence type="ECO:0000259" key="6">
    <source>
        <dbReference type="PROSITE" id="PS50801"/>
    </source>
</evidence>
<evidence type="ECO:0000256" key="4">
    <source>
        <dbReference type="ARBA" id="ARBA00023136"/>
    </source>
</evidence>
<feature type="transmembrane region" description="Helical" evidence="5">
    <location>
        <begin position="81"/>
        <end position="99"/>
    </location>
</feature>
<dbReference type="GO" id="GO:0055085">
    <property type="term" value="P:transmembrane transport"/>
    <property type="evidence" value="ECO:0007669"/>
    <property type="project" value="InterPro"/>
</dbReference>
<evidence type="ECO:0000256" key="3">
    <source>
        <dbReference type="ARBA" id="ARBA00022989"/>
    </source>
</evidence>
<feature type="transmembrane region" description="Helical" evidence="5">
    <location>
        <begin position="130"/>
        <end position="157"/>
    </location>
</feature>
<proteinExistence type="predicted"/>
<dbReference type="Pfam" id="PF00916">
    <property type="entry name" value="Sulfate_transp"/>
    <property type="match status" value="2"/>
</dbReference>
<feature type="transmembrane region" description="Helical" evidence="5">
    <location>
        <begin position="420"/>
        <end position="443"/>
    </location>
</feature>
<evidence type="ECO:0000313" key="7">
    <source>
        <dbReference type="EMBL" id="GCB02325.1"/>
    </source>
</evidence>
<feature type="transmembrane region" description="Helical" evidence="5">
    <location>
        <begin position="105"/>
        <end position="123"/>
    </location>
</feature>
<dbReference type="OrthoDB" id="9769739at2"/>
<comment type="caution">
    <text evidence="7">The sequence shown here is derived from an EMBL/GenBank/DDBJ whole genome shotgun (WGS) entry which is preliminary data.</text>
</comment>
<feature type="domain" description="STAS" evidence="6">
    <location>
        <begin position="570"/>
        <end position="684"/>
    </location>
</feature>
<keyword evidence="8" id="KW-1185">Reference proteome</keyword>
<reference evidence="7 8" key="1">
    <citation type="journal article" date="2019" name="Front. Microbiol.">
        <title>Genomes of Neutrophilic Sulfur-Oxidizing Chemolithoautotrophs Representing 9 Proteobacterial Species From 8 Genera.</title>
        <authorList>
            <person name="Watanabe T."/>
            <person name="Kojima H."/>
            <person name="Umezawa K."/>
            <person name="Hori C."/>
            <person name="Takasuka T.E."/>
            <person name="Kato Y."/>
            <person name="Fukui M."/>
        </authorList>
    </citation>
    <scope>NUCLEOTIDE SEQUENCE [LARGE SCALE GENOMIC DNA]</scope>
    <source>
        <strain evidence="7 8">TTN</strain>
    </source>
</reference>
<dbReference type="SUPFAM" id="SSF52091">
    <property type="entry name" value="SpoIIaa-like"/>
    <property type="match status" value="1"/>
</dbReference>
<evidence type="ECO:0000256" key="5">
    <source>
        <dbReference type="SAM" id="Phobius"/>
    </source>
</evidence>
<protein>
    <submittedName>
        <fullName evidence="7">Sulfate permease</fullName>
    </submittedName>
</protein>
<dbReference type="InterPro" id="IPR011547">
    <property type="entry name" value="SLC26A/SulP_dom"/>
</dbReference>
<gene>
    <name evidence="7" type="ORF">SFMTTN_3442</name>
</gene>
<feature type="transmembrane region" description="Helical" evidence="5">
    <location>
        <begin position="209"/>
        <end position="228"/>
    </location>
</feature>
<dbReference type="Gene3D" id="3.30.750.24">
    <property type="entry name" value="STAS domain"/>
    <property type="match status" value="1"/>
</dbReference>
<dbReference type="RefSeq" id="WP_124706356.1">
    <property type="nucleotide sequence ID" value="NZ_BGOW01000050.1"/>
</dbReference>
<dbReference type="InterPro" id="IPR001902">
    <property type="entry name" value="SLC26A/SulP_fam"/>
</dbReference>